<dbReference type="EMBL" id="BAAANC010000001">
    <property type="protein sequence ID" value="GAA1515961.1"/>
    <property type="molecule type" value="Genomic_DNA"/>
</dbReference>
<dbReference type="InterPro" id="IPR013525">
    <property type="entry name" value="ABC2_TM"/>
</dbReference>
<protein>
    <submittedName>
        <fullName evidence="8">ABC transporter permease</fullName>
    </submittedName>
</protein>
<evidence type="ECO:0000256" key="2">
    <source>
        <dbReference type="ARBA" id="ARBA00022692"/>
    </source>
</evidence>
<evidence type="ECO:0000256" key="4">
    <source>
        <dbReference type="ARBA" id="ARBA00023136"/>
    </source>
</evidence>
<dbReference type="InterPro" id="IPR000412">
    <property type="entry name" value="ABC_2_transport"/>
</dbReference>
<evidence type="ECO:0000256" key="6">
    <source>
        <dbReference type="SAM" id="Phobius"/>
    </source>
</evidence>
<feature type="transmembrane region" description="Helical" evidence="6">
    <location>
        <begin position="57"/>
        <end position="75"/>
    </location>
</feature>
<evidence type="ECO:0000256" key="1">
    <source>
        <dbReference type="ARBA" id="ARBA00004141"/>
    </source>
</evidence>
<feature type="transmembrane region" description="Helical" evidence="6">
    <location>
        <begin position="21"/>
        <end position="37"/>
    </location>
</feature>
<organism evidence="8 9">
    <name type="scientific">Kribbella lupini</name>
    <dbReference type="NCBI Taxonomy" id="291602"/>
    <lineage>
        <taxon>Bacteria</taxon>
        <taxon>Bacillati</taxon>
        <taxon>Actinomycetota</taxon>
        <taxon>Actinomycetes</taxon>
        <taxon>Propionibacteriales</taxon>
        <taxon>Kribbellaceae</taxon>
        <taxon>Kribbella</taxon>
    </lineage>
</organism>
<feature type="transmembrane region" description="Helical" evidence="6">
    <location>
        <begin position="95"/>
        <end position="123"/>
    </location>
</feature>
<feature type="transmembrane region" description="Helical" evidence="6">
    <location>
        <begin position="217"/>
        <end position="238"/>
    </location>
</feature>
<comment type="caution">
    <text evidence="8">The sequence shown here is derived from an EMBL/GenBank/DDBJ whole genome shotgun (WGS) entry which is preliminary data.</text>
</comment>
<keyword evidence="3 6" id="KW-1133">Transmembrane helix</keyword>
<dbReference type="PANTHER" id="PTHR43027">
    <property type="entry name" value="DOXORUBICIN RESISTANCE ABC TRANSPORTER PERMEASE PROTEIN DRRC-RELATED"/>
    <property type="match status" value="1"/>
</dbReference>
<dbReference type="InterPro" id="IPR052902">
    <property type="entry name" value="ABC-2_transporter"/>
</dbReference>
<keyword evidence="2 6" id="KW-0812">Transmembrane</keyword>
<comment type="subcellular location">
    <subcellularLocation>
        <location evidence="1">Membrane</location>
        <topology evidence="1">Multi-pass membrane protein</topology>
    </subcellularLocation>
</comment>
<evidence type="ECO:0000313" key="9">
    <source>
        <dbReference type="Proteomes" id="UP001500363"/>
    </source>
</evidence>
<evidence type="ECO:0000313" key="8">
    <source>
        <dbReference type="EMBL" id="GAA1515961.1"/>
    </source>
</evidence>
<dbReference type="PIRSF" id="PIRSF006648">
    <property type="entry name" value="DrrB"/>
    <property type="match status" value="1"/>
</dbReference>
<feature type="transmembrane region" description="Helical" evidence="6">
    <location>
        <begin position="163"/>
        <end position="181"/>
    </location>
</feature>
<name>A0ABP4L6R4_9ACTN</name>
<reference evidence="9" key="1">
    <citation type="journal article" date="2019" name="Int. J. Syst. Evol. Microbiol.">
        <title>The Global Catalogue of Microorganisms (GCM) 10K type strain sequencing project: providing services to taxonomists for standard genome sequencing and annotation.</title>
        <authorList>
            <consortium name="The Broad Institute Genomics Platform"/>
            <consortium name="The Broad Institute Genome Sequencing Center for Infectious Disease"/>
            <person name="Wu L."/>
            <person name="Ma J."/>
        </authorList>
    </citation>
    <scope>NUCLEOTIDE SEQUENCE [LARGE SCALE GENOMIC DNA]</scope>
    <source>
        <strain evidence="9">JCM 14303</strain>
    </source>
</reference>
<feature type="domain" description="ABC-2 type transporter transmembrane" evidence="7">
    <location>
        <begin position="7"/>
        <end position="208"/>
    </location>
</feature>
<feature type="transmembrane region" description="Helical" evidence="6">
    <location>
        <begin position="135"/>
        <end position="156"/>
    </location>
</feature>
<proteinExistence type="predicted"/>
<keyword evidence="4 6" id="KW-0472">Membrane</keyword>
<dbReference type="RefSeq" id="WP_344170936.1">
    <property type="nucleotide sequence ID" value="NZ_BAAANC010000001.1"/>
</dbReference>
<evidence type="ECO:0000259" key="7">
    <source>
        <dbReference type="Pfam" id="PF01061"/>
    </source>
</evidence>
<gene>
    <name evidence="8" type="ORF">GCM10009741_13310</name>
</gene>
<keyword evidence="9" id="KW-1185">Reference proteome</keyword>
<dbReference type="Pfam" id="PF01061">
    <property type="entry name" value="ABC2_membrane"/>
    <property type="match status" value="1"/>
</dbReference>
<evidence type="ECO:0000256" key="5">
    <source>
        <dbReference type="ARBA" id="ARBA00023251"/>
    </source>
</evidence>
<dbReference type="Proteomes" id="UP001500363">
    <property type="component" value="Unassembled WGS sequence"/>
</dbReference>
<sequence>MKGLLQIVAVELRLIVRDPSSVFFALAFPAVLLWVKMRSSDSLPGGVRDIDANVPMLSVFVIGLAALVVLPSTIAQYRERGILKRLRATPAAPGLLLGAQWIAHVLLAVAGTAVLVVIGALAFDLAAPANAAKVVLAWLLGASSLGGIGLLIGALVPNNRSATLLGLGLFFPMVFVSGAMIPRELTSGALRTIGDWTPMAPVVETIRAAWSGQPLSALTLIVMAAITVTTTALAARLFRA</sequence>
<dbReference type="PRINTS" id="PR00164">
    <property type="entry name" value="ABC2TRNSPORT"/>
</dbReference>
<dbReference type="PANTHER" id="PTHR43027:SF2">
    <property type="entry name" value="TRANSPORT PERMEASE PROTEIN"/>
    <property type="match status" value="1"/>
</dbReference>
<keyword evidence="5" id="KW-0046">Antibiotic resistance</keyword>
<accession>A0ABP4L6R4</accession>
<evidence type="ECO:0000256" key="3">
    <source>
        <dbReference type="ARBA" id="ARBA00022989"/>
    </source>
</evidence>